<organism evidence="7 8">
    <name type="scientific">Trichoderma asperellum</name>
    <name type="common">Filamentous fungus</name>
    <dbReference type="NCBI Taxonomy" id="101201"/>
    <lineage>
        <taxon>Eukaryota</taxon>
        <taxon>Fungi</taxon>
        <taxon>Dikarya</taxon>
        <taxon>Ascomycota</taxon>
        <taxon>Pezizomycotina</taxon>
        <taxon>Sordariomycetes</taxon>
        <taxon>Hypocreomycetidae</taxon>
        <taxon>Hypocreales</taxon>
        <taxon>Hypocreaceae</taxon>
        <taxon>Trichoderma</taxon>
    </lineage>
</organism>
<dbReference type="InterPro" id="IPR012677">
    <property type="entry name" value="Nucleotide-bd_a/b_plait_sf"/>
</dbReference>
<evidence type="ECO:0000256" key="4">
    <source>
        <dbReference type="ARBA" id="ARBA00023274"/>
    </source>
</evidence>
<dbReference type="PANTHER" id="PTHR13952:SF5">
    <property type="entry name" value="U1 SMALL NUCLEAR RIBONUCLEOPROTEIN 70 KDA"/>
    <property type="match status" value="1"/>
</dbReference>
<dbReference type="SUPFAM" id="SSF54928">
    <property type="entry name" value="RNA-binding domain, RBD"/>
    <property type="match status" value="1"/>
</dbReference>
<comment type="subcellular location">
    <subcellularLocation>
        <location evidence="1">Nucleus</location>
    </subcellularLocation>
</comment>
<dbReference type="Proteomes" id="UP000517252">
    <property type="component" value="Unassembled WGS sequence"/>
</dbReference>
<dbReference type="GO" id="GO:0071004">
    <property type="term" value="C:U2-type prespliceosome"/>
    <property type="evidence" value="ECO:0007669"/>
    <property type="project" value="TreeGrafter"/>
</dbReference>
<feature type="domain" description="RRM" evidence="6">
    <location>
        <begin position="102"/>
        <end position="183"/>
    </location>
</feature>
<dbReference type="AlphaFoldDB" id="A0A6V8QLK9"/>
<evidence type="ECO:0000313" key="8">
    <source>
        <dbReference type="Proteomes" id="UP000517252"/>
    </source>
</evidence>
<dbReference type="PANTHER" id="PTHR13952">
    <property type="entry name" value="U1 SMALL NUCLEAR RIBONUCLEOPROTEIN 70 KD"/>
    <property type="match status" value="1"/>
</dbReference>
<name>A0A6V8QLK9_TRIAP</name>
<dbReference type="GO" id="GO:0003729">
    <property type="term" value="F:mRNA binding"/>
    <property type="evidence" value="ECO:0007669"/>
    <property type="project" value="TreeGrafter"/>
</dbReference>
<evidence type="ECO:0000256" key="2">
    <source>
        <dbReference type="ARBA" id="ARBA00022884"/>
    </source>
</evidence>
<dbReference type="InterPro" id="IPR000504">
    <property type="entry name" value="RRM_dom"/>
</dbReference>
<dbReference type="GO" id="GO:0030619">
    <property type="term" value="F:U1 snRNA binding"/>
    <property type="evidence" value="ECO:0007669"/>
    <property type="project" value="TreeGrafter"/>
</dbReference>
<dbReference type="InterPro" id="IPR051183">
    <property type="entry name" value="U1_U11-U12_snRNP_70-35kDa"/>
</dbReference>
<dbReference type="SMART" id="SM00360">
    <property type="entry name" value="RRM"/>
    <property type="match status" value="1"/>
</dbReference>
<sequence length="420" mass="45885">MTDKLPPNLLALFAARPPLRWVEPSDHAPEKRRTAPISGVAAFLPELQKYKETDKYEPTESWLEMRDRKKREAKENAVNLVTEGPKQFKPNEDPNIRGDAFKTLIVARLSYDADERDLEREFGRFGPIERIRIIVDTHAHEKPNKKKKPHRGYAFVVFEREKDMRAALDACDGIRIKDRRIKVVEVILEQCHLDPVVLEALEEAVEEGASAEASKEASKAAEAEAASVAASVVAVEVASEAVAATLAPEAAIEAATEAALEHPMEPRPALDSTEETEIGASLVVGMSLEAADAHMMTDLAATEMAGDMAIVTAIVTATVIETVTVTATVIEIETAMDVGLVVTWNPLAAEKVGIGKGTMIAHAMKTAGSEDTKVVATKILESCAATELFDRCKSTNYDTWWVSNNCLTNFLRILSFTSFG</sequence>
<keyword evidence="2 5" id="KW-0694">RNA-binding</keyword>
<dbReference type="InterPro" id="IPR022023">
    <property type="entry name" value="U1snRNP70_N"/>
</dbReference>
<dbReference type="Gene3D" id="3.30.70.330">
    <property type="match status" value="1"/>
</dbReference>
<accession>A0A6V8QLK9</accession>
<evidence type="ECO:0000313" key="7">
    <source>
        <dbReference type="EMBL" id="GFP52098.1"/>
    </source>
</evidence>
<dbReference type="PROSITE" id="PS50102">
    <property type="entry name" value="RRM"/>
    <property type="match status" value="1"/>
</dbReference>
<dbReference type="GO" id="GO:0005685">
    <property type="term" value="C:U1 snRNP"/>
    <property type="evidence" value="ECO:0007669"/>
    <property type="project" value="TreeGrafter"/>
</dbReference>
<dbReference type="Pfam" id="PF12220">
    <property type="entry name" value="U1snRNP70_N"/>
    <property type="match status" value="1"/>
</dbReference>
<dbReference type="OrthoDB" id="4207594at2759"/>
<evidence type="ECO:0000256" key="3">
    <source>
        <dbReference type="ARBA" id="ARBA00023242"/>
    </source>
</evidence>
<dbReference type="InterPro" id="IPR035979">
    <property type="entry name" value="RBD_domain_sf"/>
</dbReference>
<keyword evidence="4 7" id="KW-0687">Ribonucleoprotein</keyword>
<gene>
    <name evidence="7" type="ORF">TASIC1_0001025000</name>
</gene>
<dbReference type="GO" id="GO:0000398">
    <property type="term" value="P:mRNA splicing, via spliceosome"/>
    <property type="evidence" value="ECO:0007669"/>
    <property type="project" value="TreeGrafter"/>
</dbReference>
<proteinExistence type="predicted"/>
<reference evidence="7 8" key="1">
    <citation type="submission" date="2020-07" db="EMBL/GenBank/DDBJ databases">
        <title>Trichoderma asperellum IC-1 whole genome shotgun sequence.</title>
        <authorList>
            <person name="Kanamasa S."/>
            <person name="Takahashi H."/>
        </authorList>
    </citation>
    <scope>NUCLEOTIDE SEQUENCE [LARGE SCALE GENOMIC DNA]</scope>
    <source>
        <strain evidence="7 8">IC-1</strain>
    </source>
</reference>
<dbReference type="Pfam" id="PF00076">
    <property type="entry name" value="RRM_1"/>
    <property type="match status" value="1"/>
</dbReference>
<keyword evidence="3" id="KW-0539">Nucleus</keyword>
<evidence type="ECO:0000259" key="6">
    <source>
        <dbReference type="PROSITE" id="PS50102"/>
    </source>
</evidence>
<evidence type="ECO:0000256" key="1">
    <source>
        <dbReference type="ARBA" id="ARBA00004123"/>
    </source>
</evidence>
<protein>
    <submittedName>
        <fullName evidence="7">U1 small nuclear ribonucleoprotein 70 kDa homolog</fullName>
    </submittedName>
</protein>
<dbReference type="GO" id="GO:0071011">
    <property type="term" value="C:precatalytic spliceosome"/>
    <property type="evidence" value="ECO:0007669"/>
    <property type="project" value="TreeGrafter"/>
</dbReference>
<comment type="caution">
    <text evidence="7">The sequence shown here is derived from an EMBL/GenBank/DDBJ whole genome shotgun (WGS) entry which is preliminary data.</text>
</comment>
<evidence type="ECO:0000256" key="5">
    <source>
        <dbReference type="PROSITE-ProRule" id="PRU00176"/>
    </source>
</evidence>
<dbReference type="EMBL" id="BLZH01000001">
    <property type="protein sequence ID" value="GFP52098.1"/>
    <property type="molecule type" value="Genomic_DNA"/>
</dbReference>